<feature type="compositionally biased region" description="Basic and acidic residues" evidence="1">
    <location>
        <begin position="195"/>
        <end position="206"/>
    </location>
</feature>
<evidence type="ECO:0000313" key="3">
    <source>
        <dbReference type="EMBL" id="PRP83446.1"/>
    </source>
</evidence>
<dbReference type="Proteomes" id="UP000241769">
    <property type="component" value="Unassembled WGS sequence"/>
</dbReference>
<evidence type="ECO:0000313" key="2">
    <source>
        <dbReference type="EMBL" id="PRP75896.1"/>
    </source>
</evidence>
<dbReference type="AlphaFoldDB" id="A0A2P6NHK2"/>
<reference evidence="3 4" key="1">
    <citation type="journal article" date="2018" name="Genome Biol. Evol.">
        <title>Multiple Roots of Fruiting Body Formation in Amoebozoa.</title>
        <authorList>
            <person name="Hillmann F."/>
            <person name="Forbes G."/>
            <person name="Novohradska S."/>
            <person name="Ferling I."/>
            <person name="Riege K."/>
            <person name="Groth M."/>
            <person name="Westermann M."/>
            <person name="Marz M."/>
            <person name="Spaller T."/>
            <person name="Winckler T."/>
            <person name="Schaap P."/>
            <person name="Glockner G."/>
        </authorList>
    </citation>
    <scope>NUCLEOTIDE SEQUENCE [LARGE SCALE GENOMIC DNA]</scope>
    <source>
        <strain evidence="3 4">Jena</strain>
    </source>
</reference>
<dbReference type="EMBL" id="MDYQ01000356">
    <property type="protein sequence ID" value="PRP75896.1"/>
    <property type="molecule type" value="Genomic_DNA"/>
</dbReference>
<feature type="region of interest" description="Disordered" evidence="1">
    <location>
        <begin position="181"/>
        <end position="214"/>
    </location>
</feature>
<gene>
    <name evidence="3" type="ORF">PROFUN_09219</name>
    <name evidence="2" type="ORF">PROFUN_15458</name>
</gene>
<feature type="compositionally biased region" description="Basic and acidic residues" evidence="1">
    <location>
        <begin position="255"/>
        <end position="265"/>
    </location>
</feature>
<sequence length="297" mass="33290">MSSTSKDGSLTIVRDVAGDDGTSSPAGPKEEASSDRDRKRNRAKTCVVHGCSHDTARAERSEFGSKVRCGTTKTNDLRPHQVLCPVYQKYGTGTMDLQRTKQGLLLKMDELLELFNLSDGEWDRFMEVLSSLQTFWTASAENSRKKLRWKVALQHLQEVNLLSEIKATAAANYKPPFTLNAPDVAECDSPQGESPQKKQKLDRPPVEDVPMDNPPEAFRIACQRLAAWAKNRNHQERVQDVVNRLINTITGVDGEDSKKIQDGREGLAPADVQSLPSQLERDTIQKVPHRPKEERHH</sequence>
<feature type="region of interest" description="Disordered" evidence="1">
    <location>
        <begin position="1"/>
        <end position="41"/>
    </location>
</feature>
<accession>A0A2P6NHK2</accession>
<proteinExistence type="predicted"/>
<dbReference type="EMBL" id="MDYQ01000082">
    <property type="protein sequence ID" value="PRP83446.1"/>
    <property type="molecule type" value="Genomic_DNA"/>
</dbReference>
<keyword evidence="4" id="KW-1185">Reference proteome</keyword>
<protein>
    <submittedName>
        <fullName evidence="3">Uncharacterized protein</fullName>
    </submittedName>
</protein>
<evidence type="ECO:0000313" key="4">
    <source>
        <dbReference type="Proteomes" id="UP000241769"/>
    </source>
</evidence>
<feature type="compositionally biased region" description="Basic and acidic residues" evidence="1">
    <location>
        <begin position="279"/>
        <end position="297"/>
    </location>
</feature>
<comment type="caution">
    <text evidence="3">The sequence shown here is derived from an EMBL/GenBank/DDBJ whole genome shotgun (WGS) entry which is preliminary data.</text>
</comment>
<organism evidence="3 4">
    <name type="scientific">Planoprotostelium fungivorum</name>
    <dbReference type="NCBI Taxonomy" id="1890364"/>
    <lineage>
        <taxon>Eukaryota</taxon>
        <taxon>Amoebozoa</taxon>
        <taxon>Evosea</taxon>
        <taxon>Variosea</taxon>
        <taxon>Cavosteliida</taxon>
        <taxon>Cavosteliaceae</taxon>
        <taxon>Planoprotostelium</taxon>
    </lineage>
</organism>
<name>A0A2P6NHK2_9EUKA</name>
<feature type="region of interest" description="Disordered" evidence="1">
    <location>
        <begin position="254"/>
        <end position="297"/>
    </location>
</feature>
<feature type="compositionally biased region" description="Basic and acidic residues" evidence="1">
    <location>
        <begin position="28"/>
        <end position="38"/>
    </location>
</feature>
<evidence type="ECO:0000256" key="1">
    <source>
        <dbReference type="SAM" id="MobiDB-lite"/>
    </source>
</evidence>
<dbReference type="InParanoid" id="A0A2P6NHK2"/>